<dbReference type="EMBL" id="CAJOBH010108797">
    <property type="protein sequence ID" value="CAF4650712.1"/>
    <property type="molecule type" value="Genomic_DNA"/>
</dbReference>
<proteinExistence type="predicted"/>
<reference evidence="1" key="1">
    <citation type="submission" date="2021-02" db="EMBL/GenBank/DDBJ databases">
        <authorList>
            <person name="Nowell W R."/>
        </authorList>
    </citation>
    <scope>NUCLEOTIDE SEQUENCE</scope>
</reference>
<evidence type="ECO:0000313" key="2">
    <source>
        <dbReference type="EMBL" id="CAF4904472.1"/>
    </source>
</evidence>
<sequence length="28" mass="3216">MLFFDRLKTLSTGEARNQLANMMGVSRK</sequence>
<dbReference type="Proteomes" id="UP000681967">
    <property type="component" value="Unassembled WGS sequence"/>
</dbReference>
<gene>
    <name evidence="1" type="ORF">BYL167_LOCUS42157</name>
    <name evidence="2" type="ORF">GIL414_LOCUS52007</name>
</gene>
<protein>
    <submittedName>
        <fullName evidence="1">Uncharacterized protein</fullName>
    </submittedName>
</protein>
<dbReference type="AlphaFoldDB" id="A0A8S2ZPV5"/>
<evidence type="ECO:0000313" key="1">
    <source>
        <dbReference type="EMBL" id="CAF4650712.1"/>
    </source>
</evidence>
<feature type="non-terminal residue" evidence="1">
    <location>
        <position position="28"/>
    </location>
</feature>
<comment type="caution">
    <text evidence="1">The sequence shown here is derived from an EMBL/GenBank/DDBJ whole genome shotgun (WGS) entry which is preliminary data.</text>
</comment>
<name>A0A8S2ZPV5_9BILA</name>
<dbReference type="Proteomes" id="UP000681720">
    <property type="component" value="Unassembled WGS sequence"/>
</dbReference>
<evidence type="ECO:0000313" key="3">
    <source>
        <dbReference type="Proteomes" id="UP000681967"/>
    </source>
</evidence>
<accession>A0A8S2ZPV5</accession>
<organism evidence="1 3">
    <name type="scientific">Rotaria magnacalcarata</name>
    <dbReference type="NCBI Taxonomy" id="392030"/>
    <lineage>
        <taxon>Eukaryota</taxon>
        <taxon>Metazoa</taxon>
        <taxon>Spiralia</taxon>
        <taxon>Gnathifera</taxon>
        <taxon>Rotifera</taxon>
        <taxon>Eurotatoria</taxon>
        <taxon>Bdelloidea</taxon>
        <taxon>Philodinida</taxon>
        <taxon>Philodinidae</taxon>
        <taxon>Rotaria</taxon>
    </lineage>
</organism>
<dbReference type="EMBL" id="CAJOBJ010177076">
    <property type="protein sequence ID" value="CAF4904472.1"/>
    <property type="molecule type" value="Genomic_DNA"/>
</dbReference>